<dbReference type="InterPro" id="IPR034652">
    <property type="entry name" value="SRP68-RBD"/>
</dbReference>
<keyword evidence="12" id="KW-1185">Reference proteome</keyword>
<dbReference type="InterPro" id="IPR026258">
    <property type="entry name" value="SRP68"/>
</dbReference>
<keyword evidence="6 10" id="KW-0733">Signal recognition particle</keyword>
<dbReference type="Gene3D" id="1.10.3450.40">
    <property type="entry name" value="Signal recognition particle, SRP68 subunit, RNA-binding domain"/>
    <property type="match status" value="1"/>
</dbReference>
<gene>
    <name evidence="11" type="ORF">PCON_03322</name>
</gene>
<dbReference type="CDD" id="cd15481">
    <property type="entry name" value="SRP68-RBD"/>
    <property type="match status" value="1"/>
</dbReference>
<keyword evidence="4 10" id="KW-0963">Cytoplasm</keyword>
<dbReference type="GO" id="GO:0030942">
    <property type="term" value="F:endoplasmic reticulum signal peptide binding"/>
    <property type="evidence" value="ECO:0007669"/>
    <property type="project" value="InterPro"/>
</dbReference>
<name>U4LAW6_PYROM</name>
<comment type="similarity">
    <text evidence="3 10">Belongs to the SRP68 family.</text>
</comment>
<dbReference type="GO" id="GO:0005047">
    <property type="term" value="F:signal recognition particle binding"/>
    <property type="evidence" value="ECO:0007669"/>
    <property type="project" value="InterPro"/>
</dbReference>
<dbReference type="eggNOG" id="KOG2460">
    <property type="taxonomic scope" value="Eukaryota"/>
</dbReference>
<proteinExistence type="inferred from homology"/>
<keyword evidence="8 10" id="KW-0687">Ribonucleoprotein</keyword>
<evidence type="ECO:0000256" key="10">
    <source>
        <dbReference type="PIRNR" id="PIRNR038995"/>
    </source>
</evidence>
<dbReference type="GO" id="GO:0008312">
    <property type="term" value="F:7S RNA binding"/>
    <property type="evidence" value="ECO:0007669"/>
    <property type="project" value="InterPro"/>
</dbReference>
<dbReference type="PANTHER" id="PTHR12860">
    <property type="entry name" value="SIGNAL RECOGNITION PARTICLE 68 KDA PROTEIN"/>
    <property type="match status" value="1"/>
</dbReference>
<keyword evidence="7" id="KW-0539">Nucleus</keyword>
<organism evidence="11 12">
    <name type="scientific">Pyronema omphalodes (strain CBS 100304)</name>
    <name type="common">Pyronema confluens</name>
    <dbReference type="NCBI Taxonomy" id="1076935"/>
    <lineage>
        <taxon>Eukaryota</taxon>
        <taxon>Fungi</taxon>
        <taxon>Dikarya</taxon>
        <taxon>Ascomycota</taxon>
        <taxon>Pezizomycotina</taxon>
        <taxon>Pezizomycetes</taxon>
        <taxon>Pezizales</taxon>
        <taxon>Pyronemataceae</taxon>
        <taxon>Pyronema</taxon>
    </lineage>
</organism>
<evidence type="ECO:0000256" key="9">
    <source>
        <dbReference type="ARBA" id="ARBA00029498"/>
    </source>
</evidence>
<dbReference type="InterPro" id="IPR038253">
    <property type="entry name" value="SRP68_N_sf"/>
</dbReference>
<keyword evidence="5 10" id="KW-0694">RNA-binding</keyword>
<dbReference type="GO" id="GO:0005730">
    <property type="term" value="C:nucleolus"/>
    <property type="evidence" value="ECO:0007669"/>
    <property type="project" value="UniProtKB-SubCell"/>
</dbReference>
<dbReference type="PIRSF" id="PIRSF038995">
    <property type="entry name" value="SRP68"/>
    <property type="match status" value="1"/>
</dbReference>
<dbReference type="Pfam" id="PF16969">
    <property type="entry name" value="SRP68"/>
    <property type="match status" value="1"/>
</dbReference>
<dbReference type="OMA" id="NYDLISW"/>
<evidence type="ECO:0000256" key="2">
    <source>
        <dbReference type="ARBA" id="ARBA00004604"/>
    </source>
</evidence>
<evidence type="ECO:0000256" key="7">
    <source>
        <dbReference type="ARBA" id="ARBA00023242"/>
    </source>
</evidence>
<reference evidence="11 12" key="1">
    <citation type="journal article" date="2013" name="PLoS Genet.">
        <title>The genome and development-dependent transcriptomes of Pyronema confluens: a window into fungal evolution.</title>
        <authorList>
            <person name="Traeger S."/>
            <person name="Altegoer F."/>
            <person name="Freitag M."/>
            <person name="Gabaldon T."/>
            <person name="Kempken F."/>
            <person name="Kumar A."/>
            <person name="Marcet-Houben M."/>
            <person name="Poggeler S."/>
            <person name="Stajich J.E."/>
            <person name="Nowrousian M."/>
        </authorList>
    </citation>
    <scope>NUCLEOTIDE SEQUENCE [LARGE SCALE GENOMIC DNA]</scope>
    <source>
        <strain evidence="12">CBS 100304</strain>
        <tissue evidence="11">Vegetative mycelium</tissue>
    </source>
</reference>
<evidence type="ECO:0000256" key="1">
    <source>
        <dbReference type="ARBA" id="ARBA00004496"/>
    </source>
</evidence>
<comment type="function">
    <text evidence="10">Component of the signal recognition particle (SRP) complex, a ribonucleoprotein complex that mediates the cotranslational targeting of secretory and membrane proteins to the endoplasmic reticulum (ER). The SRP complex interacts with the signal sequence in nascent secretory and membrane proteins and directs them to the membrane of the ER.</text>
</comment>
<dbReference type="STRING" id="1076935.U4LAW6"/>
<evidence type="ECO:0000256" key="6">
    <source>
        <dbReference type="ARBA" id="ARBA00023135"/>
    </source>
</evidence>
<comment type="subcellular location">
    <subcellularLocation>
        <location evidence="1 10">Cytoplasm</location>
    </subcellularLocation>
    <subcellularLocation>
        <location evidence="2">Nucleus</location>
        <location evidence="2">Nucleolus</location>
    </subcellularLocation>
</comment>
<dbReference type="GO" id="GO:0005786">
    <property type="term" value="C:signal recognition particle, endoplasmic reticulum targeting"/>
    <property type="evidence" value="ECO:0007669"/>
    <property type="project" value="UniProtKB-KW"/>
</dbReference>
<evidence type="ECO:0000256" key="5">
    <source>
        <dbReference type="ARBA" id="ARBA00022884"/>
    </source>
</evidence>
<dbReference type="GO" id="GO:0006614">
    <property type="term" value="P:SRP-dependent cotranslational protein targeting to membrane"/>
    <property type="evidence" value="ECO:0007669"/>
    <property type="project" value="InterPro"/>
</dbReference>
<dbReference type="OrthoDB" id="10255118at2759"/>
<evidence type="ECO:0000313" key="11">
    <source>
        <dbReference type="EMBL" id="CCX16623.1"/>
    </source>
</evidence>
<protein>
    <recommendedName>
        <fullName evidence="9 10">Signal recognition particle subunit SRP68</fullName>
        <shortName evidence="10">SRP68</shortName>
    </recommendedName>
</protein>
<dbReference type="Proteomes" id="UP000018144">
    <property type="component" value="Unassembled WGS sequence"/>
</dbReference>
<evidence type="ECO:0000313" key="12">
    <source>
        <dbReference type="Proteomes" id="UP000018144"/>
    </source>
</evidence>
<dbReference type="AlphaFoldDB" id="U4LAW6"/>
<dbReference type="EMBL" id="HF936491">
    <property type="protein sequence ID" value="CCX16623.1"/>
    <property type="molecule type" value="Genomic_DNA"/>
</dbReference>
<dbReference type="PANTHER" id="PTHR12860:SF0">
    <property type="entry name" value="SIGNAL RECOGNITION PARTICLE SUBUNIT SRP68"/>
    <property type="match status" value="1"/>
</dbReference>
<evidence type="ECO:0000256" key="8">
    <source>
        <dbReference type="ARBA" id="ARBA00023274"/>
    </source>
</evidence>
<evidence type="ECO:0000256" key="4">
    <source>
        <dbReference type="ARBA" id="ARBA00022490"/>
    </source>
</evidence>
<sequence length="582" mass="64995">MDITDFFYSKRQEGLLVGDYNAYRQMCKRRLATIRKRLGLANTKKRYDRDAQAVITTEHIAKDKSHVQLLILRSERSWAHAMFLKSLSEDTATTGATRKQIVSRFNKAQKLAFELVRLLDTPESTATSKDILEATAYASSLKGLEAFELKHWEDALKAFGVARTVYTVLYGTTKSEVFTEQLQATVEPSIRYCAYQLQLPRGMDVATIARQYFPKDESPKIVEALEKLDPQAFADQMDVDTPAAGMVTSVSWRGRTAAVEEADISIALHAAQTAEAAYNSQDQQGSTDAFDAVLLAWQDAVDATRKAIDERQAEGVSNADQKMQNLHMTWTMVNYAMICWRVGRNRVMISNIMTPKKNKKGGEVVSEEVSSKKIGHLKEEIALYDAILQSLDQISHLPGVAADETFTAELNAKASYFRALRTSSIAASHVLLNNLRNALALYARASQYITSALPHLPSAPSDPSHAGLSVPPTSAQELQQLLTGQVARYRALVEMEQMAAKAGEQQGTVLDRLNEWPEKVDFEKGIVQWPPRVQPVPVKPVFLDIAWNFIEYPGAEARAEQEQERETQHKRGGSLLGRLWGR</sequence>
<evidence type="ECO:0000256" key="3">
    <source>
        <dbReference type="ARBA" id="ARBA00009352"/>
    </source>
</evidence>
<accession>U4LAW6</accession>